<organism evidence="1 2">
    <name type="scientific">Bacteroides intestinalis DSM 17393</name>
    <dbReference type="NCBI Taxonomy" id="471870"/>
    <lineage>
        <taxon>Bacteria</taxon>
        <taxon>Pseudomonadati</taxon>
        <taxon>Bacteroidota</taxon>
        <taxon>Bacteroidia</taxon>
        <taxon>Bacteroidales</taxon>
        <taxon>Bacteroidaceae</taxon>
        <taxon>Bacteroides</taxon>
    </lineage>
</organism>
<protein>
    <submittedName>
        <fullName evidence="1">Uncharacterized protein</fullName>
    </submittedName>
</protein>
<accession>B3CGZ5</accession>
<reference evidence="1 2" key="2">
    <citation type="submission" date="2008-04" db="EMBL/GenBank/DDBJ databases">
        <authorList>
            <person name="Fulton L."/>
            <person name="Clifton S."/>
            <person name="Fulton B."/>
            <person name="Xu J."/>
            <person name="Minx P."/>
            <person name="Pepin K.H."/>
            <person name="Johnson M."/>
            <person name="Thiruvilangam P."/>
            <person name="Bhonagiri V."/>
            <person name="Nash W.E."/>
            <person name="Mardis E.R."/>
            <person name="Wilson R.K."/>
        </authorList>
    </citation>
    <scope>NUCLEOTIDE SEQUENCE [LARGE SCALE GENOMIC DNA]</scope>
    <source>
        <strain evidence="1 2">DSM 17393</strain>
    </source>
</reference>
<sequence length="44" mass="5088">MKRRITTYGGYFERFIETLSAKESLNWSDKAILITSIIFIVTAC</sequence>
<reference evidence="1 2" key="1">
    <citation type="submission" date="2008-04" db="EMBL/GenBank/DDBJ databases">
        <title>Draft genome sequence of Bacteroides intestinalis (DSM 17393).</title>
        <authorList>
            <person name="Sudarsanam P."/>
            <person name="Ley R."/>
            <person name="Guruge J."/>
            <person name="Turnbaugh P.J."/>
            <person name="Mahowald M."/>
            <person name="Liep D."/>
            <person name="Gordon J."/>
        </authorList>
    </citation>
    <scope>NUCLEOTIDE SEQUENCE [LARGE SCALE GENOMIC DNA]</scope>
    <source>
        <strain evidence="1 2">DSM 17393</strain>
    </source>
</reference>
<evidence type="ECO:0000313" key="2">
    <source>
        <dbReference type="Proteomes" id="UP000004596"/>
    </source>
</evidence>
<comment type="caution">
    <text evidence="1">The sequence shown here is derived from an EMBL/GenBank/DDBJ whole genome shotgun (WGS) entry which is preliminary data.</text>
</comment>
<dbReference type="STRING" id="471870.BACINT_02943"/>
<gene>
    <name evidence="1" type="ORF">BACINT_02943</name>
</gene>
<name>B3CGZ5_9BACE</name>
<dbReference type="Proteomes" id="UP000004596">
    <property type="component" value="Unassembled WGS sequence"/>
</dbReference>
<evidence type="ECO:0000313" key="1">
    <source>
        <dbReference type="EMBL" id="EDV03817.1"/>
    </source>
</evidence>
<dbReference type="AlphaFoldDB" id="B3CGZ5"/>
<dbReference type="EMBL" id="ABJL02000008">
    <property type="protein sequence ID" value="EDV03817.1"/>
    <property type="molecule type" value="Genomic_DNA"/>
</dbReference>
<proteinExistence type="predicted"/>